<reference evidence="3 4" key="1">
    <citation type="submission" date="2020-08" db="EMBL/GenBank/DDBJ databases">
        <title>Clostridia isolated from Swiss meat.</title>
        <authorList>
            <person name="Wambui J."/>
            <person name="Stevens M.J.A."/>
            <person name="Stephan R."/>
        </authorList>
    </citation>
    <scope>NUCLEOTIDE SEQUENCE [LARGE SCALE GENOMIC DNA]</scope>
    <source>
        <strain evidence="3 4">CM001</strain>
    </source>
</reference>
<evidence type="ECO:0000256" key="2">
    <source>
        <dbReference type="ARBA" id="ARBA00023219"/>
    </source>
</evidence>
<keyword evidence="2" id="KW-0231">Viral genome packaging</keyword>
<gene>
    <name evidence="3" type="ORF">H7E68_16750</name>
</gene>
<evidence type="ECO:0000313" key="3">
    <source>
        <dbReference type="EMBL" id="MBB6716355.1"/>
    </source>
</evidence>
<sequence>MKLTEKQKIFTNEYLVDLNATRAYKVAYKSCKKDETAAANGNRLLRNDKVREYLDIRLKKREERTEITQDKVIKELASIAFANGSDFAKVVEKSYMKPIKNDAGEVIGEEEVFYKTVELVKTEELDEGKKKAIAGIKQGKFGIEVQSCDKVKALELLGKHLGMFTDRVELSGSIPVQILDDIK</sequence>
<dbReference type="EMBL" id="JACKWY010000013">
    <property type="protein sequence ID" value="MBB6716355.1"/>
    <property type="molecule type" value="Genomic_DNA"/>
</dbReference>
<evidence type="ECO:0000256" key="1">
    <source>
        <dbReference type="ARBA" id="ARBA00022612"/>
    </source>
</evidence>
<dbReference type="InterPro" id="IPR005335">
    <property type="entry name" value="Terminase_ssu"/>
</dbReference>
<organism evidence="3 4">
    <name type="scientific">Clostridium gasigenes</name>
    <dbReference type="NCBI Taxonomy" id="94869"/>
    <lineage>
        <taxon>Bacteria</taxon>
        <taxon>Bacillati</taxon>
        <taxon>Bacillota</taxon>
        <taxon>Clostridia</taxon>
        <taxon>Eubacteriales</taxon>
        <taxon>Clostridiaceae</taxon>
        <taxon>Clostridium</taxon>
    </lineage>
</organism>
<dbReference type="Gene3D" id="1.10.10.1400">
    <property type="entry name" value="Terminase, small subunit, N-terminal DNA-binding domain, HTH motif"/>
    <property type="match status" value="1"/>
</dbReference>
<keyword evidence="1" id="KW-1188">Viral release from host cell</keyword>
<dbReference type="AlphaFoldDB" id="A0A7X0VT31"/>
<dbReference type="RefSeq" id="WP_185165403.1">
    <property type="nucleotide sequence ID" value="NZ_JACKWY010000013.1"/>
</dbReference>
<dbReference type="GO" id="GO:0051276">
    <property type="term" value="P:chromosome organization"/>
    <property type="evidence" value="ECO:0007669"/>
    <property type="project" value="InterPro"/>
</dbReference>
<comment type="caution">
    <text evidence="3">The sequence shown here is derived from an EMBL/GenBank/DDBJ whole genome shotgun (WGS) entry which is preliminary data.</text>
</comment>
<dbReference type="InterPro" id="IPR038713">
    <property type="entry name" value="Terminase_Gp1_N_sf"/>
</dbReference>
<dbReference type="Proteomes" id="UP000585258">
    <property type="component" value="Unassembled WGS sequence"/>
</dbReference>
<dbReference type="PANTHER" id="PTHR41328:SF2">
    <property type="entry name" value="TERMINASE SMALL SUBUNIT"/>
    <property type="match status" value="1"/>
</dbReference>
<dbReference type="Pfam" id="PF03592">
    <property type="entry name" value="Terminase_2"/>
    <property type="match status" value="1"/>
</dbReference>
<dbReference type="InterPro" id="IPR052404">
    <property type="entry name" value="SPP1-like_terminase"/>
</dbReference>
<accession>A0A7X0VT31</accession>
<protein>
    <submittedName>
        <fullName evidence="3">Terminase small subunit</fullName>
    </submittedName>
</protein>
<name>A0A7X0VT31_9CLOT</name>
<dbReference type="PANTHER" id="PTHR41328">
    <property type="entry name" value="TERMINASE SMALL SUBUNIT-RELATED"/>
    <property type="match status" value="1"/>
</dbReference>
<evidence type="ECO:0000313" key="4">
    <source>
        <dbReference type="Proteomes" id="UP000585258"/>
    </source>
</evidence>
<proteinExistence type="predicted"/>